<proteinExistence type="predicted"/>
<gene>
    <name evidence="1" type="ORF">LCGC14_0088800</name>
</gene>
<organism evidence="1">
    <name type="scientific">marine sediment metagenome</name>
    <dbReference type="NCBI Taxonomy" id="412755"/>
    <lineage>
        <taxon>unclassified sequences</taxon>
        <taxon>metagenomes</taxon>
        <taxon>ecological metagenomes</taxon>
    </lineage>
</organism>
<dbReference type="InterPro" id="IPR036412">
    <property type="entry name" value="HAD-like_sf"/>
</dbReference>
<sequence length="184" mass="19395">MPHARIEAVIFDVVGTLLPCDACTAGSLLSVAAPLLQQLTTEQQHVGLLSQTPIQLPSALNTFAHRAANDAQRPAPAPDLPALVAIALESHRLSDCVLVSGTATGVQAGLNAGMWTVGTALSGSLDRQAMTGWQQLPSVEQDQLRMQATMALLNAGAHYVIDAVDELMPCLVDISQRLQKGERA</sequence>
<dbReference type="AlphaFoldDB" id="A0A0F9YHS8"/>
<dbReference type="InterPro" id="IPR023214">
    <property type="entry name" value="HAD_sf"/>
</dbReference>
<dbReference type="EMBL" id="LAZR01000024">
    <property type="protein sequence ID" value="KKO03989.1"/>
    <property type="molecule type" value="Genomic_DNA"/>
</dbReference>
<reference evidence="1" key="1">
    <citation type="journal article" date="2015" name="Nature">
        <title>Complex archaea that bridge the gap between prokaryotes and eukaryotes.</title>
        <authorList>
            <person name="Spang A."/>
            <person name="Saw J.H."/>
            <person name="Jorgensen S.L."/>
            <person name="Zaremba-Niedzwiedzka K."/>
            <person name="Martijn J."/>
            <person name="Lind A.E."/>
            <person name="van Eijk R."/>
            <person name="Schleper C."/>
            <person name="Guy L."/>
            <person name="Ettema T.J."/>
        </authorList>
    </citation>
    <scope>NUCLEOTIDE SEQUENCE</scope>
</reference>
<evidence type="ECO:0000313" key="1">
    <source>
        <dbReference type="EMBL" id="KKO03989.1"/>
    </source>
</evidence>
<protein>
    <recommendedName>
        <fullName evidence="2">Phosphonoacetaldehyde hydrolase</fullName>
    </recommendedName>
</protein>
<evidence type="ECO:0008006" key="2">
    <source>
        <dbReference type="Google" id="ProtNLM"/>
    </source>
</evidence>
<comment type="caution">
    <text evidence="1">The sequence shown here is derived from an EMBL/GenBank/DDBJ whole genome shotgun (WGS) entry which is preliminary data.</text>
</comment>
<dbReference type="SUPFAM" id="SSF56784">
    <property type="entry name" value="HAD-like"/>
    <property type="match status" value="1"/>
</dbReference>
<name>A0A0F9YHS8_9ZZZZ</name>
<accession>A0A0F9YHS8</accession>
<dbReference type="Gene3D" id="3.40.50.1000">
    <property type="entry name" value="HAD superfamily/HAD-like"/>
    <property type="match status" value="1"/>
</dbReference>